<name>A0ABN9V1C2_9DINO</name>
<dbReference type="EMBL" id="CAUYUJ010016396">
    <property type="protein sequence ID" value="CAK0864790.1"/>
    <property type="molecule type" value="Genomic_DNA"/>
</dbReference>
<dbReference type="Proteomes" id="UP001189429">
    <property type="component" value="Unassembled WGS sequence"/>
</dbReference>
<evidence type="ECO:0000313" key="2">
    <source>
        <dbReference type="Proteomes" id="UP001189429"/>
    </source>
</evidence>
<sequence>ARWAEQQIKREGRQPGRNMYKGMLLVWTVEYEEVAAPFNLVDADRGQCIIEPNEENLVAHKISIEQAKSFLDK</sequence>
<reference evidence="1" key="1">
    <citation type="submission" date="2023-10" db="EMBL/GenBank/DDBJ databases">
        <authorList>
            <person name="Chen Y."/>
            <person name="Shah S."/>
            <person name="Dougan E. K."/>
            <person name="Thang M."/>
            <person name="Chan C."/>
        </authorList>
    </citation>
    <scope>NUCLEOTIDE SEQUENCE [LARGE SCALE GENOMIC DNA]</scope>
</reference>
<feature type="non-terminal residue" evidence="1">
    <location>
        <position position="1"/>
    </location>
</feature>
<organism evidence="1 2">
    <name type="scientific">Prorocentrum cordatum</name>
    <dbReference type="NCBI Taxonomy" id="2364126"/>
    <lineage>
        <taxon>Eukaryota</taxon>
        <taxon>Sar</taxon>
        <taxon>Alveolata</taxon>
        <taxon>Dinophyceae</taxon>
        <taxon>Prorocentrales</taxon>
        <taxon>Prorocentraceae</taxon>
        <taxon>Prorocentrum</taxon>
    </lineage>
</organism>
<accession>A0ABN9V1C2</accession>
<comment type="caution">
    <text evidence="1">The sequence shown here is derived from an EMBL/GenBank/DDBJ whole genome shotgun (WGS) entry which is preliminary data.</text>
</comment>
<feature type="non-terminal residue" evidence="1">
    <location>
        <position position="73"/>
    </location>
</feature>
<proteinExistence type="predicted"/>
<gene>
    <name evidence="1" type="ORF">PCOR1329_LOCUS52569</name>
</gene>
<keyword evidence="2" id="KW-1185">Reference proteome</keyword>
<protein>
    <submittedName>
        <fullName evidence="1">Uncharacterized protein</fullName>
    </submittedName>
</protein>
<evidence type="ECO:0000313" key="1">
    <source>
        <dbReference type="EMBL" id="CAK0864790.1"/>
    </source>
</evidence>